<keyword evidence="6" id="KW-0812">Transmembrane</keyword>
<dbReference type="InterPro" id="IPR044929">
    <property type="entry name" value="DNA/RNA_non-sp_Endonuclease_sf"/>
</dbReference>
<protein>
    <recommendedName>
        <fullName evidence="10">DNA/RNA non-specific endonuclease domain-containing protein</fullName>
    </recommendedName>
</protein>
<dbReference type="SUPFAM" id="SSF54060">
    <property type="entry name" value="His-Me finger endonucleases"/>
    <property type="match status" value="1"/>
</dbReference>
<dbReference type="FunFam" id="3.40.570.10:FF:000007">
    <property type="entry name" value="Alkaline nuclease"/>
    <property type="match status" value="1"/>
</dbReference>
<dbReference type="PANTHER" id="PTHR13966:SF19">
    <property type="entry name" value="NUCLEASE EXOG, MITOCHONDRIAL"/>
    <property type="match status" value="1"/>
</dbReference>
<proteinExistence type="inferred from homology"/>
<dbReference type="GO" id="GO:0006309">
    <property type="term" value="P:apoptotic DNA fragmentation"/>
    <property type="evidence" value="ECO:0007669"/>
    <property type="project" value="TreeGrafter"/>
</dbReference>
<evidence type="ECO:0000256" key="1">
    <source>
        <dbReference type="ARBA" id="ARBA00010052"/>
    </source>
</evidence>
<feature type="binding site" evidence="5">
    <location>
        <position position="307"/>
    </location>
    <ligand>
        <name>Mg(2+)</name>
        <dbReference type="ChEBI" id="CHEBI:18420"/>
        <note>catalytic</note>
    </ligand>
</feature>
<reference evidence="9" key="1">
    <citation type="journal article" date="2014" name="BMC Genomics">
        <title>Characterizing the developmental transcriptome of the oriental fruit fly, Bactrocera dorsalis (Diptera: Tephritidae) through comparative genomic analysis with Drosophila melanogaster utilizing modENCODE datasets.</title>
        <authorList>
            <person name="Geib S.M."/>
            <person name="Calla B."/>
            <person name="Hall B."/>
            <person name="Hou S."/>
            <person name="Manoukis N.C."/>
        </authorList>
    </citation>
    <scope>NUCLEOTIDE SEQUENCE</scope>
    <source>
        <strain evidence="9">Punador</strain>
    </source>
</reference>
<accession>A0A034WRJ0</accession>
<dbReference type="InterPro" id="IPR020821">
    <property type="entry name" value="ENPP1-3/EXOG-like_nuc-like"/>
</dbReference>
<dbReference type="InterPro" id="IPR001604">
    <property type="entry name" value="Endo_G_ENPP1-like_dom"/>
</dbReference>
<evidence type="ECO:0000256" key="2">
    <source>
        <dbReference type="ARBA" id="ARBA00022722"/>
    </source>
</evidence>
<keyword evidence="3" id="KW-0255">Endonuclease</keyword>
<comment type="similarity">
    <text evidence="1">Belongs to the DNA/RNA non-specific endonuclease family.</text>
</comment>
<dbReference type="GeneID" id="105229141"/>
<sequence>MQASFIWTLLIVVVVLIICVLYVWLNQTAANFNKNSTNGQINSIANGPINSFDSANSNLPVETIIKSLDKYDEVPFSPCGIKVNGDMLNNSPILTPHNQLEYLLPNSSGEIVVPHGQWVSLRCGDAFAKPFGAQTLQAQCAGDTNFRINNQIVNFSNINCTTMSMPISMRTGLCCSGKDTELIDIGNKFNESLLPTMQVCFDQIRQTTLYVEHKITPASIHYRKHVPRKNFTSDDFFGGRNIDPLYRTSKQIKALKRILGKDVSIYVTAKNYLSRGHLVAKADLIFSGQQKSTFYYVNIVPQWQSFNAGNWSRIEDGVRQFAHDSNSTLLCWTGTWGVCTLPDVNNEQRELYLGDDKQNNNVIPVPKLFYRIVIDAESRKGITFVGVNNPYLKIEELTTGGYLIAEDVSDNIDWIKWDRKNIEKGYCYACSVPDFVAVVKDLPLVKLMTSGILGLKELPI</sequence>
<feature type="active site" description="Proton acceptor" evidence="4">
    <location>
        <position position="277"/>
    </location>
</feature>
<dbReference type="GO" id="GO:0046872">
    <property type="term" value="F:metal ion binding"/>
    <property type="evidence" value="ECO:0007669"/>
    <property type="project" value="UniProtKB-KW"/>
</dbReference>
<dbReference type="KEGG" id="bdr:105229141"/>
<keyword evidence="6" id="KW-1133">Transmembrane helix</keyword>
<dbReference type="InterPro" id="IPR040255">
    <property type="entry name" value="Non-specific_endonuclease"/>
</dbReference>
<keyword evidence="3" id="KW-0378">Hydrolase</keyword>
<evidence type="ECO:0000313" key="9">
    <source>
        <dbReference type="EMBL" id="JAC56383.1"/>
    </source>
</evidence>
<dbReference type="GO" id="GO:0005743">
    <property type="term" value="C:mitochondrial inner membrane"/>
    <property type="evidence" value="ECO:0007669"/>
    <property type="project" value="TreeGrafter"/>
</dbReference>
<evidence type="ECO:0000256" key="3">
    <source>
        <dbReference type="ARBA" id="ARBA00022759"/>
    </source>
</evidence>
<keyword evidence="5" id="KW-0479">Metal-binding</keyword>
<dbReference type="Gene3D" id="3.40.570.10">
    <property type="entry name" value="Extracellular Endonuclease, subunit A"/>
    <property type="match status" value="1"/>
</dbReference>
<dbReference type="RefSeq" id="XP_011207542.2">
    <property type="nucleotide sequence ID" value="XM_011209240.4"/>
</dbReference>
<feature type="transmembrane region" description="Helical" evidence="6">
    <location>
        <begin position="6"/>
        <end position="25"/>
    </location>
</feature>
<dbReference type="GO" id="GO:0000014">
    <property type="term" value="F:single-stranded DNA endodeoxyribonuclease activity"/>
    <property type="evidence" value="ECO:0007669"/>
    <property type="project" value="TreeGrafter"/>
</dbReference>
<dbReference type="CDD" id="cd00091">
    <property type="entry name" value="NUC"/>
    <property type="match status" value="1"/>
</dbReference>
<evidence type="ECO:0000256" key="4">
    <source>
        <dbReference type="PIRSR" id="PIRSR640255-1"/>
    </source>
</evidence>
<dbReference type="GO" id="GO:0005634">
    <property type="term" value="C:nucleus"/>
    <property type="evidence" value="ECO:0007669"/>
    <property type="project" value="TreeGrafter"/>
</dbReference>
<evidence type="ECO:0000256" key="5">
    <source>
        <dbReference type="PIRSR" id="PIRSR640255-2"/>
    </source>
</evidence>
<dbReference type="PANTHER" id="PTHR13966">
    <property type="entry name" value="ENDONUCLEASE RELATED"/>
    <property type="match status" value="1"/>
</dbReference>
<dbReference type="Pfam" id="PF01223">
    <property type="entry name" value="Endonuclease_NS"/>
    <property type="match status" value="1"/>
</dbReference>
<dbReference type="SMART" id="SM00477">
    <property type="entry name" value="NUC"/>
    <property type="match status" value="1"/>
</dbReference>
<keyword evidence="2" id="KW-0540">Nuclease</keyword>
<evidence type="ECO:0000256" key="6">
    <source>
        <dbReference type="SAM" id="Phobius"/>
    </source>
</evidence>
<dbReference type="OrthoDB" id="5960141at2759"/>
<evidence type="ECO:0000259" key="7">
    <source>
        <dbReference type="SMART" id="SM00477"/>
    </source>
</evidence>
<dbReference type="EMBL" id="GAKP01002569">
    <property type="protein sequence ID" value="JAC56383.1"/>
    <property type="molecule type" value="Transcribed_RNA"/>
</dbReference>
<evidence type="ECO:0000259" key="8">
    <source>
        <dbReference type="SMART" id="SM00892"/>
    </source>
</evidence>
<evidence type="ECO:0008006" key="10">
    <source>
        <dbReference type="Google" id="ProtNLM"/>
    </source>
</evidence>
<feature type="domain" description="ENPP1-3/EXOG-like endonuclease/phosphodiesterase" evidence="7">
    <location>
        <begin position="199"/>
        <end position="411"/>
    </location>
</feature>
<dbReference type="SMART" id="SM00892">
    <property type="entry name" value="Endonuclease_NS"/>
    <property type="match status" value="1"/>
</dbReference>
<organism evidence="9">
    <name type="scientific">Bactrocera dorsalis</name>
    <name type="common">Oriental fruit fly</name>
    <name type="synonym">Dacus dorsalis</name>
    <dbReference type="NCBI Taxonomy" id="27457"/>
    <lineage>
        <taxon>Eukaryota</taxon>
        <taxon>Metazoa</taxon>
        <taxon>Ecdysozoa</taxon>
        <taxon>Arthropoda</taxon>
        <taxon>Hexapoda</taxon>
        <taxon>Insecta</taxon>
        <taxon>Pterygota</taxon>
        <taxon>Neoptera</taxon>
        <taxon>Endopterygota</taxon>
        <taxon>Diptera</taxon>
        <taxon>Brachycera</taxon>
        <taxon>Muscomorpha</taxon>
        <taxon>Tephritoidea</taxon>
        <taxon>Tephritidae</taxon>
        <taxon>Bactrocera</taxon>
        <taxon>Bactrocera</taxon>
    </lineage>
</organism>
<dbReference type="AlphaFoldDB" id="A0A034WRJ0"/>
<name>A0A034WRJ0_BACDO</name>
<keyword evidence="6" id="KW-0472">Membrane</keyword>
<dbReference type="InterPro" id="IPR044925">
    <property type="entry name" value="His-Me_finger_sf"/>
</dbReference>
<dbReference type="GO" id="GO:0003676">
    <property type="term" value="F:nucleic acid binding"/>
    <property type="evidence" value="ECO:0007669"/>
    <property type="project" value="InterPro"/>
</dbReference>
<feature type="domain" description="DNA/RNA non-specific endonuclease/pyrophosphatase/phosphodiesterase" evidence="8">
    <location>
        <begin position="193"/>
        <end position="435"/>
    </location>
</feature>
<dbReference type="GO" id="GO:0004521">
    <property type="term" value="F:RNA endonuclease activity"/>
    <property type="evidence" value="ECO:0007669"/>
    <property type="project" value="TreeGrafter"/>
</dbReference>